<organism evidence="2 3">
    <name type="scientific">Actinomyces oris</name>
    <dbReference type="NCBI Taxonomy" id="544580"/>
    <lineage>
        <taxon>Bacteria</taxon>
        <taxon>Bacillati</taxon>
        <taxon>Actinomycetota</taxon>
        <taxon>Actinomycetes</taxon>
        <taxon>Actinomycetales</taxon>
        <taxon>Actinomycetaceae</taxon>
        <taxon>Actinomyces</taxon>
    </lineage>
</organism>
<gene>
    <name evidence="2" type="ORF">BKH27_04650</name>
</gene>
<dbReference type="InterPro" id="IPR041698">
    <property type="entry name" value="Methyltransf_25"/>
</dbReference>
<dbReference type="Pfam" id="PF13649">
    <property type="entry name" value="Methyltransf_25"/>
    <property type="match status" value="1"/>
</dbReference>
<accession>A0A1Q8W072</accession>
<dbReference type="InterPro" id="IPR029063">
    <property type="entry name" value="SAM-dependent_MTases_sf"/>
</dbReference>
<feature type="domain" description="Methyltransferase" evidence="1">
    <location>
        <begin position="68"/>
        <end position="162"/>
    </location>
</feature>
<dbReference type="EMBL" id="MSKM01000014">
    <property type="protein sequence ID" value="OLO54268.1"/>
    <property type="molecule type" value="Genomic_DNA"/>
</dbReference>
<evidence type="ECO:0000313" key="3">
    <source>
        <dbReference type="Proteomes" id="UP000185772"/>
    </source>
</evidence>
<dbReference type="CDD" id="cd02440">
    <property type="entry name" value="AdoMet_MTases"/>
    <property type="match status" value="1"/>
</dbReference>
<reference evidence="2 3" key="1">
    <citation type="submission" date="2016-12" db="EMBL/GenBank/DDBJ databases">
        <title>Genomic comparison of strains in the 'Actinomyces naeslundii' group.</title>
        <authorList>
            <person name="Mughal S.R."/>
            <person name="Do T."/>
            <person name="Gilbert S.C."/>
            <person name="Witherden E.A."/>
            <person name="Didelot X."/>
            <person name="Beighton D."/>
        </authorList>
    </citation>
    <scope>NUCLEOTIDE SEQUENCE [LARGE SCALE GENOMIC DNA]</scope>
    <source>
        <strain evidence="2 3">MMRCO6-1</strain>
    </source>
</reference>
<evidence type="ECO:0000259" key="1">
    <source>
        <dbReference type="Pfam" id="PF13649"/>
    </source>
</evidence>
<name>A0A1Q8W072_9ACTO</name>
<dbReference type="SUPFAM" id="SSF53335">
    <property type="entry name" value="S-adenosyl-L-methionine-dependent methyltransferases"/>
    <property type="match status" value="1"/>
</dbReference>
<keyword evidence="2" id="KW-0808">Transferase</keyword>
<dbReference type="RefSeq" id="WP_070659009.1">
    <property type="nucleotide sequence ID" value="NZ_MSKM01000014.1"/>
</dbReference>
<dbReference type="Gene3D" id="3.40.50.150">
    <property type="entry name" value="Vaccinia Virus protein VP39"/>
    <property type="match status" value="1"/>
</dbReference>
<dbReference type="PANTHER" id="PTHR43464">
    <property type="entry name" value="METHYLTRANSFERASE"/>
    <property type="match status" value="1"/>
</dbReference>
<comment type="caution">
    <text evidence="2">The sequence shown here is derived from an EMBL/GenBank/DDBJ whole genome shotgun (WGS) entry which is preliminary data.</text>
</comment>
<proteinExistence type="predicted"/>
<keyword evidence="2" id="KW-0489">Methyltransferase</keyword>
<sequence length="300" mass="33142">MIEPNQLDPSAAHRSHFADNRANWDDRAALHEASGYGIAELLASPTALTKDVTDDLGRLGDISGLDVIHLQCHLGLDTISLARLGARRVVGLDMSPRSLKRARELARRAEARIELVEANVYAAREVVTGDFDLVYTTLGVLCWLPDIDAWARVVACLLRPGGRLILRDDHPAFMAVGDDTSHGLTLHEPYFQRHEPMTWENEGSYVETPEGAAPIAHTRSHQWNHAVGEILTALLGAGLVLEEVSETRVSAWRRWPDLMGPCEEGYRFTDPAMRDMLPLQLVVVARRPAMTSSSSSSKMP</sequence>
<dbReference type="PANTHER" id="PTHR43464:SF82">
    <property type="entry name" value="METHYLTRANSFERASE DOMAIN-CONTAINING PROTEIN"/>
    <property type="match status" value="1"/>
</dbReference>
<dbReference type="Proteomes" id="UP000185772">
    <property type="component" value="Unassembled WGS sequence"/>
</dbReference>
<dbReference type="GO" id="GO:0008168">
    <property type="term" value="F:methyltransferase activity"/>
    <property type="evidence" value="ECO:0007669"/>
    <property type="project" value="UniProtKB-KW"/>
</dbReference>
<dbReference type="AlphaFoldDB" id="A0A1Q8W072"/>
<evidence type="ECO:0000313" key="2">
    <source>
        <dbReference type="EMBL" id="OLO54268.1"/>
    </source>
</evidence>
<dbReference type="GO" id="GO:0032259">
    <property type="term" value="P:methylation"/>
    <property type="evidence" value="ECO:0007669"/>
    <property type="project" value="UniProtKB-KW"/>
</dbReference>
<protein>
    <submittedName>
        <fullName evidence="2">Methyltransferase</fullName>
    </submittedName>
</protein>